<dbReference type="PANTHER" id="PTHR47235">
    <property type="entry name" value="BLR6548 PROTEIN"/>
    <property type="match status" value="1"/>
</dbReference>
<protein>
    <submittedName>
        <fullName evidence="4">ABC transporter substrate-binding protein</fullName>
    </submittedName>
</protein>
<comment type="caution">
    <text evidence="4">The sequence shown here is derived from an EMBL/GenBank/DDBJ whole genome shotgun (WGS) entry which is preliminary data.</text>
</comment>
<dbReference type="RefSeq" id="WP_248825431.1">
    <property type="nucleotide sequence ID" value="NZ_JALKFT010000014.1"/>
</dbReference>
<evidence type="ECO:0000313" key="5">
    <source>
        <dbReference type="Proteomes" id="UP001201873"/>
    </source>
</evidence>
<dbReference type="Gene3D" id="3.40.50.2300">
    <property type="match status" value="2"/>
</dbReference>
<evidence type="ECO:0000259" key="3">
    <source>
        <dbReference type="Pfam" id="PF13458"/>
    </source>
</evidence>
<feature type="domain" description="Leucine-binding protein" evidence="3">
    <location>
        <begin position="51"/>
        <end position="378"/>
    </location>
</feature>
<evidence type="ECO:0000313" key="4">
    <source>
        <dbReference type="EMBL" id="MCK9877147.1"/>
    </source>
</evidence>
<organism evidence="4 5">
    <name type="scientific">Frankia umida</name>
    <dbReference type="NCBI Taxonomy" id="573489"/>
    <lineage>
        <taxon>Bacteria</taxon>
        <taxon>Bacillati</taxon>
        <taxon>Actinomycetota</taxon>
        <taxon>Actinomycetes</taxon>
        <taxon>Frankiales</taxon>
        <taxon>Frankiaceae</taxon>
        <taxon>Frankia</taxon>
    </lineage>
</organism>
<dbReference type="Proteomes" id="UP001201873">
    <property type="component" value="Unassembled WGS sequence"/>
</dbReference>
<keyword evidence="2" id="KW-0732">Signal</keyword>
<evidence type="ECO:0000256" key="2">
    <source>
        <dbReference type="ARBA" id="ARBA00022729"/>
    </source>
</evidence>
<dbReference type="EMBL" id="JALKFT010000014">
    <property type="protein sequence ID" value="MCK9877147.1"/>
    <property type="molecule type" value="Genomic_DNA"/>
</dbReference>
<accession>A0ABT0K044</accession>
<dbReference type="SUPFAM" id="SSF53822">
    <property type="entry name" value="Periplasmic binding protein-like I"/>
    <property type="match status" value="1"/>
</dbReference>
<dbReference type="PANTHER" id="PTHR47235:SF1">
    <property type="entry name" value="BLR6548 PROTEIN"/>
    <property type="match status" value="1"/>
</dbReference>
<dbReference type="Pfam" id="PF13458">
    <property type="entry name" value="Peripla_BP_6"/>
    <property type="match status" value="1"/>
</dbReference>
<dbReference type="InterPro" id="IPR028082">
    <property type="entry name" value="Peripla_BP_I"/>
</dbReference>
<keyword evidence="5" id="KW-1185">Reference proteome</keyword>
<name>A0ABT0K044_9ACTN</name>
<evidence type="ECO:0000256" key="1">
    <source>
        <dbReference type="ARBA" id="ARBA00010062"/>
    </source>
</evidence>
<gene>
    <name evidence="4" type="ORF">MXD59_15420</name>
</gene>
<proteinExistence type="inferred from homology"/>
<reference evidence="4 5" key="1">
    <citation type="submission" date="2022-04" db="EMBL/GenBank/DDBJ databases">
        <title>Genome diversity in the genus Frankia.</title>
        <authorList>
            <person name="Carlos-Shanley C."/>
            <person name="Hahn D."/>
        </authorList>
    </citation>
    <scope>NUCLEOTIDE SEQUENCE [LARGE SCALE GENOMIC DNA]</scope>
    <source>
        <strain evidence="4 5">Ag45/Mut15</strain>
    </source>
</reference>
<dbReference type="InterPro" id="IPR028081">
    <property type="entry name" value="Leu-bd"/>
</dbReference>
<sequence>MAALSVGVLLAVAAGCGSGGSDGGGAAASTSASASSGASLLGSVAKASGAPVKIGVISDGKGAASDTSVELRVASASVKYFNEHKSGIAGRPIQLWTCVTANEASKGTDCANQAIEQKVVAVLVGASSVSNAVWTPLHAAKIPVLYFSTTDAEQLKDSQSTFSLGDPVGFISSGILPLAQKAGTRTLTGIIIDVPPALTSFQGESAEVLRKAGMTLKLIPIPLGTADMTPQLQGLSGSAPGVVEVVGNDAFCISAFNALRTAGFTGPIFAVSQCISDATRKAVPGDVLKRITVVAVSPVNNDNPSTRLYEAVVDAYGSEIKTDDSSGLNMFAQFNAFQTALADIRGDITPATVTAAFKSMPEKEIPGAGGLKFRCNGKAYPATPAVCVRGGLTAQLDSKGNPASYQVVGYTPIPS</sequence>
<comment type="similarity">
    <text evidence="1">Belongs to the leucine-binding protein family.</text>
</comment>